<name>A0A0C2CTN9_9BILA</name>
<feature type="domain" description="DUF7083" evidence="1">
    <location>
        <begin position="45"/>
        <end position="133"/>
    </location>
</feature>
<protein>
    <recommendedName>
        <fullName evidence="1">DUF7083 domain-containing protein</fullName>
    </recommendedName>
</protein>
<gene>
    <name evidence="2" type="ORF">ANCDUO_16710</name>
</gene>
<reference evidence="2 3" key="1">
    <citation type="submission" date="2013-12" db="EMBL/GenBank/DDBJ databases">
        <title>Draft genome of the parsitic nematode Ancylostoma duodenale.</title>
        <authorList>
            <person name="Mitreva M."/>
        </authorList>
    </citation>
    <scope>NUCLEOTIDE SEQUENCE [LARGE SCALE GENOMIC DNA]</scope>
    <source>
        <strain evidence="2 3">Zhejiang</strain>
    </source>
</reference>
<dbReference type="EMBL" id="KN741882">
    <property type="protein sequence ID" value="KIH53172.1"/>
    <property type="molecule type" value="Genomic_DNA"/>
</dbReference>
<evidence type="ECO:0000313" key="2">
    <source>
        <dbReference type="EMBL" id="KIH53172.1"/>
    </source>
</evidence>
<dbReference type="OrthoDB" id="7763505at2759"/>
<sequence>MDPQAMMTVFREMMREERKEMMEMFFKHLAGSGQNNSEVASVPNLMSALSNRIEKFNFDPDTDMAFTKCYARYKEVFLEDAGQLSESARVRLLCEKLDGNSFEKYQRHVLPKEVTSIGFEETVGTLKQLFDVKASEFTTRYQCLKLEKCDSEDYLTYTGRVNEFCERAKIHELDCDGIKCLLWIFGLKSQREAEIRQRLIAVLDREYKAGRKLSSQELYRECENFLSLKKDSETIAGNVRTVEAAVKEKPESESAGTVAAIISRNSANPSLGFASNVRRQDTRKGSVKLQTEGKLLGTETKGGEAAKTATTAGTEETRRQYGLLESMYVE</sequence>
<dbReference type="Proteomes" id="UP000054047">
    <property type="component" value="Unassembled WGS sequence"/>
</dbReference>
<keyword evidence="3" id="KW-1185">Reference proteome</keyword>
<dbReference type="InterPro" id="IPR055510">
    <property type="entry name" value="DUF7083"/>
</dbReference>
<dbReference type="Pfam" id="PF23309">
    <property type="entry name" value="DUF7083"/>
    <property type="match status" value="1"/>
</dbReference>
<proteinExistence type="predicted"/>
<evidence type="ECO:0000313" key="3">
    <source>
        <dbReference type="Proteomes" id="UP000054047"/>
    </source>
</evidence>
<accession>A0A0C2CTN9</accession>
<evidence type="ECO:0000259" key="1">
    <source>
        <dbReference type="Pfam" id="PF23309"/>
    </source>
</evidence>
<dbReference type="AlphaFoldDB" id="A0A0C2CTN9"/>
<organism evidence="2 3">
    <name type="scientific">Ancylostoma duodenale</name>
    <dbReference type="NCBI Taxonomy" id="51022"/>
    <lineage>
        <taxon>Eukaryota</taxon>
        <taxon>Metazoa</taxon>
        <taxon>Ecdysozoa</taxon>
        <taxon>Nematoda</taxon>
        <taxon>Chromadorea</taxon>
        <taxon>Rhabditida</taxon>
        <taxon>Rhabditina</taxon>
        <taxon>Rhabditomorpha</taxon>
        <taxon>Strongyloidea</taxon>
        <taxon>Ancylostomatidae</taxon>
        <taxon>Ancylostomatinae</taxon>
        <taxon>Ancylostoma</taxon>
    </lineage>
</organism>